<reference evidence="1 2" key="1">
    <citation type="submission" date="2018-03" db="EMBL/GenBank/DDBJ databases">
        <title>The complete genome of bacterial strain SGAir0260.</title>
        <authorList>
            <person name="Schuster S.C."/>
        </authorList>
    </citation>
    <scope>NUCLEOTIDE SEQUENCE [LARGE SCALE GENOMIC DNA]</scope>
    <source>
        <strain evidence="1 2">SGAir0260</strain>
    </source>
</reference>
<accession>A0AB73UBD9</accession>
<proteinExistence type="predicted"/>
<dbReference type="Proteomes" id="UP000464780">
    <property type="component" value="Chromosome"/>
</dbReference>
<dbReference type="RefSeq" id="WP_162279616.1">
    <property type="nucleotide sequence ID" value="NZ_CP028009.1"/>
</dbReference>
<evidence type="ECO:0000313" key="1">
    <source>
        <dbReference type="EMBL" id="QHV41687.1"/>
    </source>
</evidence>
<protein>
    <submittedName>
        <fullName evidence="1">Uncharacterized protein</fullName>
    </submittedName>
</protein>
<dbReference type="AlphaFoldDB" id="A0AB73UBD9"/>
<evidence type="ECO:0000313" key="2">
    <source>
        <dbReference type="Proteomes" id="UP000464780"/>
    </source>
</evidence>
<name>A0AB73UBD9_BACCE</name>
<sequence length="102" mass="11910">MKVKRIKLVKTIYPGHLFSTAILPKDTKFLKWELAGGGDLDNILFDVMENKFWDMDNLIFSDVLHENRTEVVQNKEMYIDNVRNATSLVGIKIYAVTYEERI</sequence>
<dbReference type="EMBL" id="CP028009">
    <property type="protein sequence ID" value="QHV41687.1"/>
    <property type="molecule type" value="Genomic_DNA"/>
</dbReference>
<gene>
    <name evidence="1" type="ORF">C1N66_00185</name>
</gene>
<organism evidence="1 2">
    <name type="scientific">Bacillus cereus</name>
    <dbReference type="NCBI Taxonomy" id="1396"/>
    <lineage>
        <taxon>Bacteria</taxon>
        <taxon>Bacillati</taxon>
        <taxon>Bacillota</taxon>
        <taxon>Bacilli</taxon>
        <taxon>Bacillales</taxon>
        <taxon>Bacillaceae</taxon>
        <taxon>Bacillus</taxon>
        <taxon>Bacillus cereus group</taxon>
    </lineage>
</organism>